<organism evidence="4 5">
    <name type="scientific">Gammaproteobacteria bacterium LSUCC0057</name>
    <dbReference type="NCBI Taxonomy" id="2559237"/>
    <lineage>
        <taxon>Bacteria</taxon>
        <taxon>Pseudomonadati</taxon>
        <taxon>Pseudomonadota</taxon>
        <taxon>Gammaproteobacteria</taxon>
        <taxon>Cellvibrionales</taxon>
        <taxon>Porticoccaceae</taxon>
        <taxon>SAR92 clade</taxon>
    </lineage>
</organism>
<dbReference type="EMBL" id="SPIA01000001">
    <property type="protein sequence ID" value="TFH69097.1"/>
    <property type="molecule type" value="Genomic_DNA"/>
</dbReference>
<dbReference type="Proteomes" id="UP000298133">
    <property type="component" value="Unassembled WGS sequence"/>
</dbReference>
<evidence type="ECO:0000313" key="4">
    <source>
        <dbReference type="EMBL" id="TFH69097.1"/>
    </source>
</evidence>
<name>A0A4Y8UMR2_9GAMM</name>
<evidence type="ECO:0000256" key="3">
    <source>
        <dbReference type="ARBA" id="ARBA00023235"/>
    </source>
</evidence>
<dbReference type="GO" id="GO:0004165">
    <property type="term" value="F:delta(3)-delta(2)-enoyl-CoA isomerase activity"/>
    <property type="evidence" value="ECO:0007669"/>
    <property type="project" value="UniProtKB-ARBA"/>
</dbReference>
<evidence type="ECO:0000256" key="2">
    <source>
        <dbReference type="ARBA" id="ARBA00023140"/>
    </source>
</evidence>
<evidence type="ECO:0000256" key="1">
    <source>
        <dbReference type="ARBA" id="ARBA00004275"/>
    </source>
</evidence>
<accession>A0A4Y8UMR2</accession>
<dbReference type="PANTHER" id="PTHR43684:SF1">
    <property type="entry name" value="ENOYL-COA DELTA ISOMERASE 2"/>
    <property type="match status" value="1"/>
</dbReference>
<keyword evidence="3" id="KW-0413">Isomerase</keyword>
<protein>
    <submittedName>
        <fullName evidence="4">Enoyl-CoA hydratase</fullName>
    </submittedName>
</protein>
<reference evidence="4 5" key="1">
    <citation type="submission" date="2019-03" db="EMBL/GenBank/DDBJ databases">
        <title>Draft genome of Gammaproteobacteria bacterium LSUCC0057, a member of the SAR92 clade.</title>
        <authorList>
            <person name="Lanclos V.C."/>
            <person name="Doiron C."/>
            <person name="Henson M.W."/>
            <person name="Thrash J.C."/>
        </authorList>
    </citation>
    <scope>NUCLEOTIDE SEQUENCE [LARGE SCALE GENOMIC DNA]</scope>
    <source>
        <strain evidence="4 5">LSUCC0057</strain>
    </source>
</reference>
<dbReference type="InterPro" id="IPR001753">
    <property type="entry name" value="Enoyl-CoA_hydra/iso"/>
</dbReference>
<dbReference type="Gene3D" id="3.90.226.10">
    <property type="entry name" value="2-enoyl-CoA Hydratase, Chain A, domain 1"/>
    <property type="match status" value="1"/>
</dbReference>
<dbReference type="Pfam" id="PF00378">
    <property type="entry name" value="ECH_1"/>
    <property type="match status" value="1"/>
</dbReference>
<dbReference type="OrthoDB" id="9797151at2"/>
<dbReference type="PANTHER" id="PTHR43684">
    <property type="match status" value="1"/>
</dbReference>
<gene>
    <name evidence="4" type="ORF">E3W66_03965</name>
</gene>
<evidence type="ECO:0000313" key="5">
    <source>
        <dbReference type="Proteomes" id="UP000298133"/>
    </source>
</evidence>
<dbReference type="CDD" id="cd06558">
    <property type="entry name" value="crotonase-like"/>
    <property type="match status" value="1"/>
</dbReference>
<keyword evidence="2" id="KW-0576">Peroxisome</keyword>
<comment type="subcellular location">
    <subcellularLocation>
        <location evidence="1">Peroxisome</location>
    </subcellularLocation>
</comment>
<sequence length="245" mass="26673">MSTDIAISRESAILTIKLDRQSKKNAVTRAMYSAMATALREAASDDSTKVVVFKGDRDFSSGNDLVDFLEVPPSDHDAPVFQFMMALSECPLPVVAAVDGFAVGIGSTLLPHCDFIYASDRAQFMMPFINLNLRPEFGSTQLLPQLAGYPMAAEMLLLGEKFDAATALQARLITAIVAPEELDAKVAEVAHKLAGKLRPALIETKQLLRRQAEPMAERIKVEGAAFMATLSTDETKAAFNKILHR</sequence>
<comment type="caution">
    <text evidence="4">The sequence shown here is derived from an EMBL/GenBank/DDBJ whole genome shotgun (WGS) entry which is preliminary data.</text>
</comment>
<dbReference type="AlphaFoldDB" id="A0A4Y8UMR2"/>
<keyword evidence="5" id="KW-1185">Reference proteome</keyword>
<dbReference type="InterPro" id="IPR051053">
    <property type="entry name" value="ECH/Chromodomain_protein"/>
</dbReference>
<proteinExistence type="predicted"/>
<dbReference type="SUPFAM" id="SSF52096">
    <property type="entry name" value="ClpP/crotonase"/>
    <property type="match status" value="1"/>
</dbReference>
<dbReference type="InterPro" id="IPR029045">
    <property type="entry name" value="ClpP/crotonase-like_dom_sf"/>
</dbReference>